<evidence type="ECO:0000313" key="1">
    <source>
        <dbReference type="EMBL" id="BAS95728.1"/>
    </source>
</evidence>
<reference evidence="2" key="1">
    <citation type="journal article" date="2005" name="Nature">
        <title>The map-based sequence of the rice genome.</title>
        <authorList>
            <consortium name="International rice genome sequencing project (IRGSP)"/>
            <person name="Matsumoto T."/>
            <person name="Wu J."/>
            <person name="Kanamori H."/>
            <person name="Katayose Y."/>
            <person name="Fujisawa M."/>
            <person name="Namiki N."/>
            <person name="Mizuno H."/>
            <person name="Yamamoto K."/>
            <person name="Antonio B.A."/>
            <person name="Baba T."/>
            <person name="Sakata K."/>
            <person name="Nagamura Y."/>
            <person name="Aoki H."/>
            <person name="Arikawa K."/>
            <person name="Arita K."/>
            <person name="Bito T."/>
            <person name="Chiden Y."/>
            <person name="Fujitsuka N."/>
            <person name="Fukunaka R."/>
            <person name="Hamada M."/>
            <person name="Harada C."/>
            <person name="Hayashi A."/>
            <person name="Hijishita S."/>
            <person name="Honda M."/>
            <person name="Hosokawa S."/>
            <person name="Ichikawa Y."/>
            <person name="Idonuma A."/>
            <person name="Iijima M."/>
            <person name="Ikeda M."/>
            <person name="Ikeno M."/>
            <person name="Ito K."/>
            <person name="Ito S."/>
            <person name="Ito T."/>
            <person name="Ito Y."/>
            <person name="Ito Y."/>
            <person name="Iwabuchi A."/>
            <person name="Kamiya K."/>
            <person name="Karasawa W."/>
            <person name="Kurita K."/>
            <person name="Katagiri S."/>
            <person name="Kikuta A."/>
            <person name="Kobayashi H."/>
            <person name="Kobayashi N."/>
            <person name="Machita K."/>
            <person name="Maehara T."/>
            <person name="Masukawa M."/>
            <person name="Mizubayashi T."/>
            <person name="Mukai Y."/>
            <person name="Nagasaki H."/>
            <person name="Nagata Y."/>
            <person name="Naito S."/>
            <person name="Nakashima M."/>
            <person name="Nakama Y."/>
            <person name="Nakamichi Y."/>
            <person name="Nakamura M."/>
            <person name="Meguro A."/>
            <person name="Negishi M."/>
            <person name="Ohta I."/>
            <person name="Ohta T."/>
            <person name="Okamoto M."/>
            <person name="Ono N."/>
            <person name="Saji S."/>
            <person name="Sakaguchi M."/>
            <person name="Sakai K."/>
            <person name="Shibata M."/>
            <person name="Shimokawa T."/>
            <person name="Song J."/>
            <person name="Takazaki Y."/>
            <person name="Terasawa K."/>
            <person name="Tsugane M."/>
            <person name="Tsuji K."/>
            <person name="Ueda S."/>
            <person name="Waki K."/>
            <person name="Yamagata H."/>
            <person name="Yamamoto M."/>
            <person name="Yamamoto S."/>
            <person name="Yamane H."/>
            <person name="Yoshiki S."/>
            <person name="Yoshihara R."/>
            <person name="Yukawa K."/>
            <person name="Zhong H."/>
            <person name="Yano M."/>
            <person name="Yuan Q."/>
            <person name="Ouyang S."/>
            <person name="Liu J."/>
            <person name="Jones K.M."/>
            <person name="Gansberger K."/>
            <person name="Moffat K."/>
            <person name="Hill J."/>
            <person name="Bera J."/>
            <person name="Fadrosh D."/>
            <person name="Jin S."/>
            <person name="Johri S."/>
            <person name="Kim M."/>
            <person name="Overton L."/>
            <person name="Reardon M."/>
            <person name="Tsitrin T."/>
            <person name="Vuong H."/>
            <person name="Weaver B."/>
            <person name="Ciecko A."/>
            <person name="Tallon L."/>
            <person name="Jackson J."/>
            <person name="Pai G."/>
            <person name="Aken S.V."/>
            <person name="Utterback T."/>
            <person name="Reidmuller S."/>
            <person name="Feldblyum T."/>
            <person name="Hsiao J."/>
            <person name="Zismann V."/>
            <person name="Iobst S."/>
            <person name="de Vazeille A.R."/>
            <person name="Buell C.R."/>
            <person name="Ying K."/>
            <person name="Li Y."/>
            <person name="Lu T."/>
            <person name="Huang Y."/>
            <person name="Zhao Q."/>
            <person name="Feng Q."/>
            <person name="Zhang L."/>
            <person name="Zhu J."/>
            <person name="Weng Q."/>
            <person name="Mu J."/>
            <person name="Lu Y."/>
            <person name="Fan D."/>
            <person name="Liu Y."/>
            <person name="Guan J."/>
            <person name="Zhang Y."/>
            <person name="Yu S."/>
            <person name="Liu X."/>
            <person name="Zhang Y."/>
            <person name="Hong G."/>
            <person name="Han B."/>
            <person name="Choisne N."/>
            <person name="Demange N."/>
            <person name="Orjeda G."/>
            <person name="Samain S."/>
            <person name="Cattolico L."/>
            <person name="Pelletier E."/>
            <person name="Couloux A."/>
            <person name="Segurens B."/>
            <person name="Wincker P."/>
            <person name="D'Hont A."/>
            <person name="Scarpelli C."/>
            <person name="Weissenbach J."/>
            <person name="Salanoubat M."/>
            <person name="Quetier F."/>
            <person name="Yu Y."/>
            <person name="Kim H.R."/>
            <person name="Rambo T."/>
            <person name="Currie J."/>
            <person name="Collura K."/>
            <person name="Luo M."/>
            <person name="Yang T."/>
            <person name="Ammiraju J.S.S."/>
            <person name="Engler F."/>
            <person name="Soderlund C."/>
            <person name="Wing R.A."/>
            <person name="Palmer L.E."/>
            <person name="de la Bastide M."/>
            <person name="Spiegel L."/>
            <person name="Nascimento L."/>
            <person name="Zutavern T."/>
            <person name="O'Shaughnessy A."/>
            <person name="Dike S."/>
            <person name="Dedhia N."/>
            <person name="Preston R."/>
            <person name="Balija V."/>
            <person name="McCombie W.R."/>
            <person name="Chow T."/>
            <person name="Chen H."/>
            <person name="Chung M."/>
            <person name="Chen C."/>
            <person name="Shaw J."/>
            <person name="Wu H."/>
            <person name="Hsiao K."/>
            <person name="Chao Y."/>
            <person name="Chu M."/>
            <person name="Cheng C."/>
            <person name="Hour A."/>
            <person name="Lee P."/>
            <person name="Lin S."/>
            <person name="Lin Y."/>
            <person name="Liou J."/>
            <person name="Liu S."/>
            <person name="Hsing Y."/>
            <person name="Raghuvanshi S."/>
            <person name="Mohanty A."/>
            <person name="Bharti A.K."/>
            <person name="Gaur A."/>
            <person name="Gupta V."/>
            <person name="Kumar D."/>
            <person name="Ravi V."/>
            <person name="Vij S."/>
            <person name="Kapur A."/>
            <person name="Khurana P."/>
            <person name="Khurana P."/>
            <person name="Khurana J.P."/>
            <person name="Tyagi A.K."/>
            <person name="Gaikwad K."/>
            <person name="Singh A."/>
            <person name="Dalal V."/>
            <person name="Srivastava S."/>
            <person name="Dixit A."/>
            <person name="Pal A.K."/>
            <person name="Ghazi I.A."/>
            <person name="Yadav M."/>
            <person name="Pandit A."/>
            <person name="Bhargava A."/>
            <person name="Sureshbabu K."/>
            <person name="Batra K."/>
            <person name="Sharma T.R."/>
            <person name="Mohapatra T."/>
            <person name="Singh N.K."/>
            <person name="Messing J."/>
            <person name="Nelson A.B."/>
            <person name="Fuks G."/>
            <person name="Kavchok S."/>
            <person name="Keizer G."/>
            <person name="Linton E."/>
            <person name="Llaca V."/>
            <person name="Song R."/>
            <person name="Tanyolac B."/>
            <person name="Young S."/>
            <person name="Ho-Il K."/>
            <person name="Hahn J.H."/>
            <person name="Sangsakoo G."/>
            <person name="Vanavichit A."/>
            <person name="de Mattos Luiz.A.T."/>
            <person name="Zimmer P.D."/>
            <person name="Malone G."/>
            <person name="Dellagostin O."/>
            <person name="de Oliveira A.C."/>
            <person name="Bevan M."/>
            <person name="Bancroft I."/>
            <person name="Minx P."/>
            <person name="Cordum H."/>
            <person name="Wilson R."/>
            <person name="Cheng Z."/>
            <person name="Jin W."/>
            <person name="Jiang J."/>
            <person name="Leong S.A."/>
            <person name="Iwama H."/>
            <person name="Gojobori T."/>
            <person name="Itoh T."/>
            <person name="Niimura Y."/>
            <person name="Fujii Y."/>
            <person name="Habara T."/>
            <person name="Sakai H."/>
            <person name="Sato Y."/>
            <person name="Wilson G."/>
            <person name="Kumar K."/>
            <person name="McCouch S."/>
            <person name="Juretic N."/>
            <person name="Hoen D."/>
            <person name="Wright S."/>
            <person name="Bruskiewich R."/>
            <person name="Bureau T."/>
            <person name="Miyao A."/>
            <person name="Hirochika H."/>
            <person name="Nishikawa T."/>
            <person name="Kadowaki K."/>
            <person name="Sugiura M."/>
            <person name="Burr B."/>
            <person name="Sasaki T."/>
        </authorList>
    </citation>
    <scope>NUCLEOTIDE SEQUENCE [LARGE SCALE GENOMIC DNA]</scope>
    <source>
        <strain evidence="2">cv. Nipponbare</strain>
    </source>
</reference>
<organism evidence="1 2">
    <name type="scientific">Oryza sativa subsp. japonica</name>
    <name type="common">Rice</name>
    <dbReference type="NCBI Taxonomy" id="39947"/>
    <lineage>
        <taxon>Eukaryota</taxon>
        <taxon>Viridiplantae</taxon>
        <taxon>Streptophyta</taxon>
        <taxon>Embryophyta</taxon>
        <taxon>Tracheophyta</taxon>
        <taxon>Spermatophyta</taxon>
        <taxon>Magnoliopsida</taxon>
        <taxon>Liliopsida</taxon>
        <taxon>Poales</taxon>
        <taxon>Poaceae</taxon>
        <taxon>BOP clade</taxon>
        <taxon>Oryzoideae</taxon>
        <taxon>Oryzeae</taxon>
        <taxon>Oryzinae</taxon>
        <taxon>Oryza</taxon>
        <taxon>Oryza sativa</taxon>
    </lineage>
</organism>
<dbReference type="PaxDb" id="39947-A0A0P0WRU1"/>
<protein>
    <submittedName>
        <fullName evidence="1">Os06g0103950 protein</fullName>
    </submittedName>
</protein>
<dbReference type="AlphaFoldDB" id="A0A0P0WRU1"/>
<proteinExistence type="predicted"/>
<dbReference type="Proteomes" id="UP000059680">
    <property type="component" value="Chromosome 6"/>
</dbReference>
<keyword evidence="2" id="KW-1185">Reference proteome</keyword>
<dbReference type="EMBL" id="AP014962">
    <property type="protein sequence ID" value="BAS95728.1"/>
    <property type="molecule type" value="Genomic_DNA"/>
</dbReference>
<reference evidence="1 2" key="2">
    <citation type="journal article" date="2013" name="Plant Cell Physiol.">
        <title>Rice Annotation Project Database (RAP-DB): an integrative and interactive database for rice genomics.</title>
        <authorList>
            <person name="Sakai H."/>
            <person name="Lee S.S."/>
            <person name="Tanaka T."/>
            <person name="Numa H."/>
            <person name="Kim J."/>
            <person name="Kawahara Y."/>
            <person name="Wakimoto H."/>
            <person name="Yang C.C."/>
            <person name="Iwamoto M."/>
            <person name="Abe T."/>
            <person name="Yamada Y."/>
            <person name="Muto A."/>
            <person name="Inokuchi H."/>
            <person name="Ikemura T."/>
            <person name="Matsumoto T."/>
            <person name="Sasaki T."/>
            <person name="Itoh T."/>
        </authorList>
    </citation>
    <scope>NUCLEOTIDE SEQUENCE [LARGE SCALE GENOMIC DNA]</scope>
    <source>
        <strain evidence="2">cv. Nipponbare</strain>
    </source>
</reference>
<sequence length="108" mass="12623">MWEHCAASRESKPFPLNLNPVLDSFLDTKLPMRNVIVPSKIPTLWPLEGILILWWCRNQAPEKLFFPRAVSLPVLHHCLWEFPGSPWILARGILAVFQLTRWEFFGDK</sequence>
<dbReference type="Gramene" id="Os06t0103950-00">
    <property type="protein sequence ID" value="Os06t0103950-00"/>
    <property type="gene ID" value="Os06g0103950"/>
</dbReference>
<evidence type="ECO:0000313" key="2">
    <source>
        <dbReference type="Proteomes" id="UP000059680"/>
    </source>
</evidence>
<reference evidence="1 2" key="3">
    <citation type="journal article" date="2013" name="Rice">
        <title>Improvement of the Oryza sativa Nipponbare reference genome using next generation sequence and optical map data.</title>
        <authorList>
            <person name="Kawahara Y."/>
            <person name="de la Bastide M."/>
            <person name="Hamilton J.P."/>
            <person name="Kanamori H."/>
            <person name="McCombie W.R."/>
            <person name="Ouyang S."/>
            <person name="Schwartz D.C."/>
            <person name="Tanaka T."/>
            <person name="Wu J."/>
            <person name="Zhou S."/>
            <person name="Childs K.L."/>
            <person name="Davidson R.M."/>
            <person name="Lin H."/>
            <person name="Quesada-Ocampo L."/>
            <person name="Vaillancourt B."/>
            <person name="Sakai H."/>
            <person name="Lee S.S."/>
            <person name="Kim J."/>
            <person name="Numa H."/>
            <person name="Itoh T."/>
            <person name="Buell C.R."/>
            <person name="Matsumoto T."/>
        </authorList>
    </citation>
    <scope>NUCLEOTIDE SEQUENCE [LARGE SCALE GENOMIC DNA]</scope>
    <source>
        <strain evidence="2">cv. Nipponbare</strain>
    </source>
</reference>
<dbReference type="InParanoid" id="A0A0P0WRU1"/>
<accession>A0A0P0WRU1</accession>
<gene>
    <name evidence="1" type="ordered locus">Os06g0103950</name>
    <name evidence="1" type="ORF">OSNPB_060103950</name>
</gene>
<name>A0A0P0WRU1_ORYSJ</name>